<protein>
    <submittedName>
        <fullName evidence="1">(northern house mosquito) hypothetical protein</fullName>
    </submittedName>
</protein>
<reference evidence="1" key="1">
    <citation type="submission" date="2021-05" db="EMBL/GenBank/DDBJ databases">
        <authorList>
            <person name="Alioto T."/>
            <person name="Alioto T."/>
            <person name="Gomez Garrido J."/>
        </authorList>
    </citation>
    <scope>NUCLEOTIDE SEQUENCE</scope>
</reference>
<sequence length="103" mass="11285">MAPLPGMQSLNERMVTVVTPSSSVQPWLAVTGSVLIAQRELRAMMCWVPTAGKKLARRCSLMLYLAAARCTPSAEYPEAVLYLAWHPELPTHVEYLLSGIAAD</sequence>
<dbReference type="AlphaFoldDB" id="A0A8D8D2Y6"/>
<organism evidence="1">
    <name type="scientific">Culex pipiens</name>
    <name type="common">House mosquito</name>
    <dbReference type="NCBI Taxonomy" id="7175"/>
    <lineage>
        <taxon>Eukaryota</taxon>
        <taxon>Metazoa</taxon>
        <taxon>Ecdysozoa</taxon>
        <taxon>Arthropoda</taxon>
        <taxon>Hexapoda</taxon>
        <taxon>Insecta</taxon>
        <taxon>Pterygota</taxon>
        <taxon>Neoptera</taxon>
        <taxon>Endopterygota</taxon>
        <taxon>Diptera</taxon>
        <taxon>Nematocera</taxon>
        <taxon>Culicoidea</taxon>
        <taxon>Culicidae</taxon>
        <taxon>Culicinae</taxon>
        <taxon>Culicini</taxon>
        <taxon>Culex</taxon>
        <taxon>Culex</taxon>
    </lineage>
</organism>
<dbReference type="EMBL" id="HBUE01000338">
    <property type="protein sequence ID" value="CAG6443476.1"/>
    <property type="molecule type" value="Transcribed_RNA"/>
</dbReference>
<dbReference type="EMBL" id="HBUE01142938">
    <property type="protein sequence ID" value="CAG6501786.1"/>
    <property type="molecule type" value="Transcribed_RNA"/>
</dbReference>
<name>A0A8D8D2Y6_CULPI</name>
<accession>A0A8D8D2Y6</accession>
<evidence type="ECO:0000313" key="1">
    <source>
        <dbReference type="EMBL" id="CAG6501786.1"/>
    </source>
</evidence>
<proteinExistence type="predicted"/>